<dbReference type="Gene3D" id="1.10.510.10">
    <property type="entry name" value="Transferase(Phosphotransferase) domain 1"/>
    <property type="match status" value="1"/>
</dbReference>
<dbReference type="Proteomes" id="UP000578091">
    <property type="component" value="Unassembled WGS sequence"/>
</dbReference>
<dbReference type="GO" id="GO:0005524">
    <property type="term" value="F:ATP binding"/>
    <property type="evidence" value="ECO:0007669"/>
    <property type="project" value="UniProtKB-UniRule"/>
</dbReference>
<keyword evidence="3 7" id="KW-0418">Kinase</keyword>
<keyword evidence="8" id="KW-1185">Reference proteome</keyword>
<dbReference type="InterPro" id="IPR000719">
    <property type="entry name" value="Prot_kinase_dom"/>
</dbReference>
<evidence type="ECO:0000256" key="1">
    <source>
        <dbReference type="ARBA" id="ARBA00022679"/>
    </source>
</evidence>
<dbReference type="Pfam" id="PF13181">
    <property type="entry name" value="TPR_8"/>
    <property type="match status" value="1"/>
</dbReference>
<organism evidence="7 8">
    <name type="scientific">Luteimonas salinisoli</name>
    <dbReference type="NCBI Taxonomy" id="2752307"/>
    <lineage>
        <taxon>Bacteria</taxon>
        <taxon>Pseudomonadati</taxon>
        <taxon>Pseudomonadota</taxon>
        <taxon>Gammaproteobacteria</taxon>
        <taxon>Lysobacterales</taxon>
        <taxon>Lysobacteraceae</taxon>
        <taxon>Luteimonas</taxon>
    </lineage>
</organism>
<dbReference type="CDD" id="cd14014">
    <property type="entry name" value="STKc_PknB_like"/>
    <property type="match status" value="1"/>
</dbReference>
<keyword evidence="2 5" id="KW-0547">Nucleotide-binding</keyword>
<dbReference type="SUPFAM" id="SSF48452">
    <property type="entry name" value="TPR-like"/>
    <property type="match status" value="2"/>
</dbReference>
<evidence type="ECO:0000313" key="8">
    <source>
        <dbReference type="Proteomes" id="UP000578091"/>
    </source>
</evidence>
<reference evidence="7 8" key="1">
    <citation type="submission" date="2020-07" db="EMBL/GenBank/DDBJ databases">
        <title>Luteimonas sp. SJ-92.</title>
        <authorList>
            <person name="Huang X.-X."/>
            <person name="Xu L."/>
            <person name="Sun J.-Q."/>
        </authorList>
    </citation>
    <scope>NUCLEOTIDE SEQUENCE [LARGE SCALE GENOMIC DNA]</scope>
    <source>
        <strain evidence="7 8">SJ-92</strain>
    </source>
</reference>
<dbReference type="EMBL" id="JACCKA010000031">
    <property type="protein sequence ID" value="NZA25716.1"/>
    <property type="molecule type" value="Genomic_DNA"/>
</dbReference>
<keyword evidence="1" id="KW-0808">Transferase</keyword>
<dbReference type="PROSITE" id="PS00107">
    <property type="entry name" value="PROTEIN_KINASE_ATP"/>
    <property type="match status" value="1"/>
</dbReference>
<dbReference type="PROSITE" id="PS00108">
    <property type="entry name" value="PROTEIN_KINASE_ST"/>
    <property type="match status" value="1"/>
</dbReference>
<evidence type="ECO:0000259" key="6">
    <source>
        <dbReference type="PROSITE" id="PS50011"/>
    </source>
</evidence>
<protein>
    <submittedName>
        <fullName evidence="7">Protein kinase</fullName>
    </submittedName>
</protein>
<evidence type="ECO:0000256" key="2">
    <source>
        <dbReference type="ARBA" id="ARBA00022741"/>
    </source>
</evidence>
<dbReference type="InterPro" id="IPR008271">
    <property type="entry name" value="Ser/Thr_kinase_AS"/>
</dbReference>
<feature type="domain" description="Protein kinase" evidence="6">
    <location>
        <begin position="75"/>
        <end position="344"/>
    </location>
</feature>
<dbReference type="Gene3D" id="1.25.40.10">
    <property type="entry name" value="Tetratricopeptide repeat domain"/>
    <property type="match status" value="2"/>
</dbReference>
<comment type="caution">
    <text evidence="7">The sequence shown here is derived from an EMBL/GenBank/DDBJ whole genome shotgun (WGS) entry which is preliminary data.</text>
</comment>
<dbReference type="SUPFAM" id="SSF56112">
    <property type="entry name" value="Protein kinase-like (PK-like)"/>
    <property type="match status" value="1"/>
</dbReference>
<dbReference type="RefSeq" id="WP_180677519.1">
    <property type="nucleotide sequence ID" value="NZ_JACCKA010000031.1"/>
</dbReference>
<accession>A0A853J945</accession>
<dbReference type="InterPro" id="IPR017441">
    <property type="entry name" value="Protein_kinase_ATP_BS"/>
</dbReference>
<name>A0A853J945_9GAMM</name>
<sequence>MHDDDQLLWQAADAVLDRLLDLPAVERDAALAAMALAPELHAVVARLLAAHGRHRGPLDGAPLGAGLAGRRIGDWTLEEVIGRGGMAVVYRASRGEGAQRQVAALKLLTLGAMVSGGVRRFRREQAILARLRHPHIAQLLEAGVLEDGTPWLAMSLVDGEPIDLWCRAHGLDLRERVRLLFDVCSAVAHAHRNLIIHRDIKPSNVLVDGDGHVRLLDFGIAHLLEAADGTPTGTQAMVLTPQFAAPEQFLRAPASTAMDVYGLGALLYHLVVGRPPRPSGLPDEPVTAPSRVLIAATAAGTDGTGFRRGLRGDLDAIVLKALDPDPERRYASPGDLASDLSAWLDRRPVQARAAGPGYRLRCFARRHRVAVAANVALLLSLGGGVAATLWQAAEARREAARATAAKDFLVDLLQSPDPASRGGRIVDTAQVLRLGATRVREQFAAQPALRTELLQVIGRAQWHLGDLESAEAALDAALQSAVDREQRGISHLILGEIHQQQGRFDDSLAQQQAAIAELTGLRSAQARRSLVYAHLYRGQVTAHLGDATAALPMFDLAEALEAALPQRDPRRRMHLLVHRGQSLLALHRPGEALEVLEDALALVPEPGIADLPLLTTLAQANARLDRPALAETYYRRVVDTMRAAYPPDNPALATPLNNLGSHIADRGRGREAEPLLREALELRRRAGGEGEGGGRLAPALTNYAVLLAALGRENEAVPMLEEASAAADAAFGPVDFRSLMVRSYLAQVHGQRGDAPATDAVAGELQARILELGEMSGWPPALAGTLRRLALAQLLLGRTDDALAELDRLDLLARATGRPLSAPDLAQSLALRLYALALQERRDGAGTARLARELAQLGEEHRFARATAVLALGSQRQPGDPDAAPERMLAEVAQSFPEGELPAHYRLMVSRLASVRR</sequence>
<feature type="binding site" evidence="5">
    <location>
        <position position="106"/>
    </location>
    <ligand>
        <name>ATP</name>
        <dbReference type="ChEBI" id="CHEBI:30616"/>
    </ligand>
</feature>
<evidence type="ECO:0000256" key="3">
    <source>
        <dbReference type="ARBA" id="ARBA00022777"/>
    </source>
</evidence>
<dbReference type="InterPro" id="IPR011990">
    <property type="entry name" value="TPR-like_helical_dom_sf"/>
</dbReference>
<gene>
    <name evidence="7" type="ORF">H0E84_04915</name>
</gene>
<dbReference type="Pfam" id="PF00069">
    <property type="entry name" value="Pkinase"/>
    <property type="match status" value="1"/>
</dbReference>
<dbReference type="InterPro" id="IPR011009">
    <property type="entry name" value="Kinase-like_dom_sf"/>
</dbReference>
<dbReference type="PANTHER" id="PTHR43289">
    <property type="entry name" value="MITOGEN-ACTIVATED PROTEIN KINASE KINASE KINASE 20-RELATED"/>
    <property type="match status" value="1"/>
</dbReference>
<keyword evidence="4 5" id="KW-0067">ATP-binding</keyword>
<dbReference type="GO" id="GO:0004674">
    <property type="term" value="F:protein serine/threonine kinase activity"/>
    <property type="evidence" value="ECO:0007669"/>
    <property type="project" value="TreeGrafter"/>
</dbReference>
<evidence type="ECO:0000256" key="5">
    <source>
        <dbReference type="PROSITE-ProRule" id="PRU10141"/>
    </source>
</evidence>
<dbReference type="PANTHER" id="PTHR43289:SF34">
    <property type="entry name" value="SERINE_THREONINE-PROTEIN KINASE YBDM-RELATED"/>
    <property type="match status" value="1"/>
</dbReference>
<dbReference type="PROSITE" id="PS50011">
    <property type="entry name" value="PROTEIN_KINASE_DOM"/>
    <property type="match status" value="1"/>
</dbReference>
<evidence type="ECO:0000313" key="7">
    <source>
        <dbReference type="EMBL" id="NZA25716.1"/>
    </source>
</evidence>
<dbReference type="Pfam" id="PF13424">
    <property type="entry name" value="TPR_12"/>
    <property type="match status" value="1"/>
</dbReference>
<proteinExistence type="predicted"/>
<dbReference type="AlphaFoldDB" id="A0A853J945"/>
<dbReference type="SMART" id="SM00028">
    <property type="entry name" value="TPR"/>
    <property type="match status" value="6"/>
</dbReference>
<dbReference type="Gene3D" id="3.30.200.20">
    <property type="entry name" value="Phosphorylase Kinase, domain 1"/>
    <property type="match status" value="1"/>
</dbReference>
<evidence type="ECO:0000256" key="4">
    <source>
        <dbReference type="ARBA" id="ARBA00022840"/>
    </source>
</evidence>
<dbReference type="SMART" id="SM00220">
    <property type="entry name" value="S_TKc"/>
    <property type="match status" value="1"/>
</dbReference>
<dbReference type="InterPro" id="IPR019734">
    <property type="entry name" value="TPR_rpt"/>
</dbReference>